<feature type="region of interest" description="Disordered" evidence="2">
    <location>
        <begin position="214"/>
        <end position="261"/>
    </location>
</feature>
<dbReference type="Gene3D" id="2.30.30.190">
    <property type="entry name" value="CAP Gly-rich-like domain"/>
    <property type="match status" value="1"/>
</dbReference>
<dbReference type="OrthoDB" id="2130750at2759"/>
<feature type="coiled-coil region" evidence="1">
    <location>
        <begin position="539"/>
        <end position="570"/>
    </location>
</feature>
<dbReference type="Proteomes" id="UP000699462">
    <property type="component" value="Unassembled WGS sequence"/>
</dbReference>
<feature type="region of interest" description="Disordered" evidence="2">
    <location>
        <begin position="29"/>
        <end position="61"/>
    </location>
</feature>
<dbReference type="GO" id="GO:0034453">
    <property type="term" value="P:microtubule anchoring"/>
    <property type="evidence" value="ECO:0007669"/>
    <property type="project" value="InterPro"/>
</dbReference>
<dbReference type="PANTHER" id="PTHR13958">
    <property type="entry name" value="CENTROSOME-ASSOCIATED PROTEIN 350"/>
    <property type="match status" value="1"/>
</dbReference>
<dbReference type="AlphaFoldDB" id="A0A8T0DJT1"/>
<reference evidence="4 5" key="1">
    <citation type="submission" date="2019-07" db="EMBL/GenBank/DDBJ databases">
        <title>Annotation for the trematode Paragonimus westermani.</title>
        <authorList>
            <person name="Choi Y.-J."/>
        </authorList>
    </citation>
    <scope>NUCLEOTIDE SEQUENCE [LARGE SCALE GENOMIC DNA]</scope>
    <source>
        <strain evidence="4">180907_Pwestermani</strain>
    </source>
</reference>
<comment type="caution">
    <text evidence="4">The sequence shown here is derived from an EMBL/GenBank/DDBJ whole genome shotgun (WGS) entry which is preliminary data.</text>
</comment>
<sequence length="933" mass="105922">MNHPLAVHFDETQVSAKQQDNNRIHSIDCLSPTSVGRNSESSVSINVATTPSSSGSSQLSNRSQVISPELRSFVNSSPVIIGDRVVVGSNNLAGTVAYIGPTHFSTESLAGVVLDEAKGKHDGTSHGIRYFQCPPNRGVLCRLSHLKKLDEGSQAKNVRIRTETKPQNASFAQANGLDNRRFSITKTNGMVRSRSARFSRNAIISVIGAVSPKSSHSTSGSGFRRAQSERFRTKRPQWIPPGSHDLNSNGTVTDNRVGAEKDRPAGSKELIVADRRTERRPHVTPRAFISEFLAQKPSAQIKRLSQESDTLRSNGFLRSNDLLEAYANSLIDFSWTDCAYSKSRPKTEDENDRLQVDSVISCAQDRLLQLQNQLLEVYRAKSRVANELEEQRKLYRKLSELYELRTSKGVLTEKSRVDNARVQKIRSELSLEFERTKHIWTELRKLNMELEKSCQVESQVSSFDSPSGTEISSQVPCPSNGQSLTVRLPFSNLYESPHGERRLCMDEFPNFRLRSSTNTTHTDHYKQLLRLTSQRQERLNQLLQSINTCRQNLQDQIDEVKKQQVSLESAPLIPTLQLVVEMQNTELADIQCANRRLTIEYSVIKAEIAHLSSRPLFEAKFLLEKFRNAKKLSHNAECRIQTLIQSNESLKEDLTAIKAQLEENDLQQTSFLRFNLRIHQLRQFECKARGLYQEQCEMITKKTDELNNAVDELNFMSQLWANERQLKSHTNLQLKQKLTKMEAQKRSKKVKCKQMFNRGSSFLRSSIDQSVPSNTGPSLTYTLFNALCTEIRRLQTRSASLIDALDSLSSNNCDEDKKNSIRTLVYRTKNLKSYTKIMPYFRRECDNQSDLGQYDHLSGIEDRANGVLSPFDSTALRVTDRRNSMSQLARSHTRSNNPPFGTHLRLRPLSFYGRRSCDPVLESTIPEEQEPSP</sequence>
<accession>A0A8T0DJT1</accession>
<evidence type="ECO:0000313" key="4">
    <source>
        <dbReference type="EMBL" id="KAF8568103.1"/>
    </source>
</evidence>
<dbReference type="GO" id="GO:0005813">
    <property type="term" value="C:centrosome"/>
    <property type="evidence" value="ECO:0007669"/>
    <property type="project" value="InterPro"/>
</dbReference>
<dbReference type="SUPFAM" id="SSF74924">
    <property type="entry name" value="Cap-Gly domain"/>
    <property type="match status" value="1"/>
</dbReference>
<keyword evidence="5" id="KW-1185">Reference proteome</keyword>
<dbReference type="InterPro" id="IPR028750">
    <property type="entry name" value="CEP350/CC187"/>
</dbReference>
<feature type="coiled-coil region" evidence="1">
    <location>
        <begin position="633"/>
        <end position="667"/>
    </location>
</feature>
<dbReference type="EMBL" id="JTDF01003098">
    <property type="protein sequence ID" value="KAF8568103.1"/>
    <property type="molecule type" value="Genomic_DNA"/>
</dbReference>
<dbReference type="SMART" id="SM01052">
    <property type="entry name" value="CAP_GLY"/>
    <property type="match status" value="1"/>
</dbReference>
<feature type="domain" description="CAP-Gly" evidence="3">
    <location>
        <begin position="100"/>
        <end position="142"/>
    </location>
</feature>
<evidence type="ECO:0000256" key="1">
    <source>
        <dbReference type="SAM" id="Coils"/>
    </source>
</evidence>
<evidence type="ECO:0000256" key="2">
    <source>
        <dbReference type="SAM" id="MobiDB-lite"/>
    </source>
</evidence>
<feature type="compositionally biased region" description="Polar residues" evidence="2">
    <location>
        <begin position="245"/>
        <end position="254"/>
    </location>
</feature>
<feature type="compositionally biased region" description="Low complexity" evidence="2">
    <location>
        <begin position="52"/>
        <end position="61"/>
    </location>
</feature>
<dbReference type="PANTHER" id="PTHR13958:SF3">
    <property type="entry name" value="CAP-GLY DOMAIN-CONTAINING PROTEIN-RELATED"/>
    <property type="match status" value="1"/>
</dbReference>
<dbReference type="InterPro" id="IPR000938">
    <property type="entry name" value="CAP-Gly_domain"/>
</dbReference>
<feature type="compositionally biased region" description="Polar residues" evidence="2">
    <location>
        <begin position="31"/>
        <end position="51"/>
    </location>
</feature>
<dbReference type="Pfam" id="PF01302">
    <property type="entry name" value="CAP_GLY"/>
    <property type="match status" value="1"/>
</dbReference>
<dbReference type="PROSITE" id="PS00845">
    <property type="entry name" value="CAP_GLY_1"/>
    <property type="match status" value="1"/>
</dbReference>
<keyword evidence="1" id="KW-0175">Coiled coil</keyword>
<dbReference type="GO" id="GO:0008017">
    <property type="term" value="F:microtubule binding"/>
    <property type="evidence" value="ECO:0007669"/>
    <property type="project" value="InterPro"/>
</dbReference>
<organism evidence="4 5">
    <name type="scientific">Paragonimus westermani</name>
    <dbReference type="NCBI Taxonomy" id="34504"/>
    <lineage>
        <taxon>Eukaryota</taxon>
        <taxon>Metazoa</taxon>
        <taxon>Spiralia</taxon>
        <taxon>Lophotrochozoa</taxon>
        <taxon>Platyhelminthes</taxon>
        <taxon>Trematoda</taxon>
        <taxon>Digenea</taxon>
        <taxon>Plagiorchiida</taxon>
        <taxon>Troglotremata</taxon>
        <taxon>Troglotrematidae</taxon>
        <taxon>Paragonimus</taxon>
    </lineage>
</organism>
<proteinExistence type="predicted"/>
<protein>
    <recommendedName>
        <fullName evidence="3">CAP-Gly domain-containing protein</fullName>
    </recommendedName>
</protein>
<name>A0A8T0DJT1_9TREM</name>
<evidence type="ECO:0000313" key="5">
    <source>
        <dbReference type="Proteomes" id="UP000699462"/>
    </source>
</evidence>
<dbReference type="PROSITE" id="PS50245">
    <property type="entry name" value="CAP_GLY_2"/>
    <property type="match status" value="1"/>
</dbReference>
<evidence type="ECO:0000259" key="3">
    <source>
        <dbReference type="PROSITE" id="PS50245"/>
    </source>
</evidence>
<gene>
    <name evidence="4" type="ORF">P879_01827</name>
</gene>
<dbReference type="InterPro" id="IPR036859">
    <property type="entry name" value="CAP-Gly_dom_sf"/>
</dbReference>